<evidence type="ECO:0000256" key="17">
    <source>
        <dbReference type="RuleBase" id="RU000382"/>
    </source>
</evidence>
<evidence type="ECO:0000256" key="1">
    <source>
        <dbReference type="ARBA" id="ARBA00001933"/>
    </source>
</evidence>
<dbReference type="InterPro" id="IPR015422">
    <property type="entry name" value="PyrdxlP-dep_Trfase_small"/>
</dbReference>
<evidence type="ECO:0000256" key="14">
    <source>
        <dbReference type="ARBA" id="ARBA00038965"/>
    </source>
</evidence>
<dbReference type="Gene3D" id="3.90.1150.10">
    <property type="entry name" value="Aspartate Aminotransferase, domain 1"/>
    <property type="match status" value="1"/>
</dbReference>
<evidence type="ECO:0000256" key="11">
    <source>
        <dbReference type="ARBA" id="ARBA00023136"/>
    </source>
</evidence>
<dbReference type="GO" id="GO:0008117">
    <property type="term" value="F:sphinganine-1-phosphate aldolase activity"/>
    <property type="evidence" value="ECO:0007669"/>
    <property type="project" value="UniProtKB-EC"/>
</dbReference>
<evidence type="ECO:0000256" key="2">
    <source>
        <dbReference type="ARBA" id="ARBA00004389"/>
    </source>
</evidence>
<dbReference type="InterPro" id="IPR002129">
    <property type="entry name" value="PyrdxlP-dep_de-COase"/>
</dbReference>
<evidence type="ECO:0000313" key="19">
    <source>
        <dbReference type="Proteomes" id="UP001152759"/>
    </source>
</evidence>
<dbReference type="InterPro" id="IPR015421">
    <property type="entry name" value="PyrdxlP-dep_Trfase_major"/>
</dbReference>
<evidence type="ECO:0000256" key="15">
    <source>
        <dbReference type="ARBA" id="ARBA00042568"/>
    </source>
</evidence>
<keyword evidence="7 16" id="KW-0663">Pyridoxal phosphate</keyword>
<dbReference type="EC" id="4.1.2.27" evidence="14"/>
<keyword evidence="10" id="KW-0443">Lipid metabolism</keyword>
<keyword evidence="8" id="KW-0746">Sphingolipid metabolism</keyword>
<dbReference type="AlphaFoldDB" id="A0A9P0F742"/>
<reference evidence="18" key="1">
    <citation type="submission" date="2021-12" db="EMBL/GenBank/DDBJ databases">
        <authorList>
            <person name="King R."/>
        </authorList>
    </citation>
    <scope>NUCLEOTIDE SEQUENCE</scope>
</reference>
<evidence type="ECO:0000256" key="13">
    <source>
        <dbReference type="ARBA" id="ARBA00038302"/>
    </source>
</evidence>
<evidence type="ECO:0000256" key="10">
    <source>
        <dbReference type="ARBA" id="ARBA00023098"/>
    </source>
</evidence>
<keyword evidence="11" id="KW-0472">Membrane</keyword>
<dbReference type="PANTHER" id="PTHR42735">
    <property type="match status" value="1"/>
</dbReference>
<dbReference type="PANTHER" id="PTHR42735:SF6">
    <property type="entry name" value="SPHINGOSINE-1-PHOSPHATE LYASE 1"/>
    <property type="match status" value="1"/>
</dbReference>
<keyword evidence="9" id="KW-1133">Transmembrane helix</keyword>
<keyword evidence="6" id="KW-0256">Endoplasmic reticulum</keyword>
<dbReference type="Proteomes" id="UP001152759">
    <property type="component" value="Chromosome 5"/>
</dbReference>
<dbReference type="GO" id="GO:0019752">
    <property type="term" value="P:carboxylic acid metabolic process"/>
    <property type="evidence" value="ECO:0007669"/>
    <property type="project" value="InterPro"/>
</dbReference>
<keyword evidence="12 17" id="KW-0456">Lyase</keyword>
<gene>
    <name evidence="18" type="ORF">BEMITA_LOCUS9410</name>
</gene>
<comment type="pathway">
    <text evidence="3">Lipid metabolism; sphingolipid metabolism.</text>
</comment>
<protein>
    <recommendedName>
        <fullName evidence="14">sphinganine-1-phosphate aldolase</fullName>
        <ecNumber evidence="14">4.1.2.27</ecNumber>
    </recommendedName>
    <alternativeName>
        <fullName evidence="15">Sphingosine-1-phosphate aldolase</fullName>
    </alternativeName>
</protein>
<evidence type="ECO:0000256" key="5">
    <source>
        <dbReference type="ARBA" id="ARBA00022692"/>
    </source>
</evidence>
<dbReference type="SUPFAM" id="SSF53383">
    <property type="entry name" value="PLP-dependent transferases"/>
    <property type="match status" value="1"/>
</dbReference>
<comment type="cofactor">
    <cofactor evidence="1 16 17">
        <name>pyridoxal 5'-phosphate</name>
        <dbReference type="ChEBI" id="CHEBI:597326"/>
    </cofactor>
</comment>
<dbReference type="GO" id="GO:0030170">
    <property type="term" value="F:pyridoxal phosphate binding"/>
    <property type="evidence" value="ECO:0007669"/>
    <property type="project" value="InterPro"/>
</dbReference>
<comment type="subcellular location">
    <subcellularLocation>
        <location evidence="2">Endoplasmic reticulum membrane</location>
        <topology evidence="2">Single-pass membrane protein</topology>
    </subcellularLocation>
</comment>
<evidence type="ECO:0000256" key="8">
    <source>
        <dbReference type="ARBA" id="ARBA00022919"/>
    </source>
</evidence>
<evidence type="ECO:0000256" key="12">
    <source>
        <dbReference type="ARBA" id="ARBA00023239"/>
    </source>
</evidence>
<evidence type="ECO:0000313" key="18">
    <source>
        <dbReference type="EMBL" id="CAH0390708.1"/>
    </source>
</evidence>
<evidence type="ECO:0000256" key="3">
    <source>
        <dbReference type="ARBA" id="ARBA00004760"/>
    </source>
</evidence>
<dbReference type="GO" id="GO:0005789">
    <property type="term" value="C:endoplasmic reticulum membrane"/>
    <property type="evidence" value="ECO:0007669"/>
    <property type="project" value="UniProtKB-SubCell"/>
</dbReference>
<accession>A0A9P0F742</accession>
<evidence type="ECO:0000256" key="9">
    <source>
        <dbReference type="ARBA" id="ARBA00022989"/>
    </source>
</evidence>
<sequence>MASIVGSTLNLFTSSINSLFKNQQPWEIVAITSSTILFLSWAWQVYEIEESLFSRGKKKFFKLARKIPFVSKKLETELDKIRELFHKDTVERLQETSYCVSLPKEAKTETEIMDSLQKFLNLGEFEWEKGFISGAIYCENKALKNLVGEVYKLTSYTNPLHPDVFPGICFIEADIIRMAANLFHGTHDTCGSVTSGGTESIVMACKAYRDYAEATKGITNPVILLPTTAHPAFDKGCAYFKVYAKHVKVDPVTFKVDIQAMEKAISKNTILLVGSAPNFPYGTMDDIVAIAALGRKYNIPVHVDSCLGGFLTAFMPHAGFEVEPCDFSVPGVTSISADTHKYGFTPKGSSVILYAHPKYRHHQYFVVADWPGGTYGSPSMNGSRTGGLIAAAWATLLYFGFDGYVKATKKLFQPPDILKRGSAKNATMYLFLELLLPL</sequence>
<comment type="pathway">
    <text evidence="4">Sphingolipid metabolism.</text>
</comment>
<evidence type="ECO:0000256" key="16">
    <source>
        <dbReference type="PIRSR" id="PIRSR602129-50"/>
    </source>
</evidence>
<dbReference type="InterPro" id="IPR015424">
    <property type="entry name" value="PyrdxlP-dep_Trfase"/>
</dbReference>
<dbReference type="FunFam" id="3.40.640.10:FF:000020">
    <property type="entry name" value="sphingosine-1-phosphate lyase 1"/>
    <property type="match status" value="1"/>
</dbReference>
<evidence type="ECO:0000256" key="6">
    <source>
        <dbReference type="ARBA" id="ARBA00022824"/>
    </source>
</evidence>
<evidence type="ECO:0000256" key="4">
    <source>
        <dbReference type="ARBA" id="ARBA00004991"/>
    </source>
</evidence>
<dbReference type="EMBL" id="OU963866">
    <property type="protein sequence ID" value="CAH0390708.1"/>
    <property type="molecule type" value="Genomic_DNA"/>
</dbReference>
<organism evidence="18 19">
    <name type="scientific">Bemisia tabaci</name>
    <name type="common">Sweetpotato whitefly</name>
    <name type="synonym">Aleurodes tabaci</name>
    <dbReference type="NCBI Taxonomy" id="7038"/>
    <lineage>
        <taxon>Eukaryota</taxon>
        <taxon>Metazoa</taxon>
        <taxon>Ecdysozoa</taxon>
        <taxon>Arthropoda</taxon>
        <taxon>Hexapoda</taxon>
        <taxon>Insecta</taxon>
        <taxon>Pterygota</taxon>
        <taxon>Neoptera</taxon>
        <taxon>Paraneoptera</taxon>
        <taxon>Hemiptera</taxon>
        <taxon>Sternorrhyncha</taxon>
        <taxon>Aleyrodoidea</taxon>
        <taxon>Aleyrodidae</taxon>
        <taxon>Aleyrodinae</taxon>
        <taxon>Bemisia</taxon>
    </lineage>
</organism>
<proteinExistence type="inferred from homology"/>
<keyword evidence="5" id="KW-0812">Transmembrane</keyword>
<dbReference type="InterPro" id="IPR050477">
    <property type="entry name" value="GrpII_AminoAcid_Decarb"/>
</dbReference>
<keyword evidence="19" id="KW-1185">Reference proteome</keyword>
<name>A0A9P0F742_BEMTA</name>
<comment type="similarity">
    <text evidence="13">Belongs to the group II decarboxylase family. Sphingosine-1-phosphate lyase subfamily.</text>
</comment>
<dbReference type="GO" id="GO:0030149">
    <property type="term" value="P:sphingolipid catabolic process"/>
    <property type="evidence" value="ECO:0007669"/>
    <property type="project" value="TreeGrafter"/>
</dbReference>
<evidence type="ECO:0000256" key="7">
    <source>
        <dbReference type="ARBA" id="ARBA00022898"/>
    </source>
</evidence>
<feature type="modified residue" description="N6-(pyridoxal phosphate)lysine" evidence="16">
    <location>
        <position position="341"/>
    </location>
</feature>
<dbReference type="Pfam" id="PF00282">
    <property type="entry name" value="Pyridoxal_deC"/>
    <property type="match status" value="1"/>
</dbReference>
<dbReference type="Gene3D" id="3.40.640.10">
    <property type="entry name" value="Type I PLP-dependent aspartate aminotransferase-like (Major domain)"/>
    <property type="match status" value="1"/>
</dbReference>